<proteinExistence type="predicted"/>
<dbReference type="InterPro" id="IPR001920">
    <property type="entry name" value="Asp/Glu_race"/>
</dbReference>
<dbReference type="InterPro" id="IPR015942">
    <property type="entry name" value="Asp/Glu/hydantoin_racemase"/>
</dbReference>
<reference evidence="1 2" key="1">
    <citation type="journal article" date="2019" name="Front. Microbiol.">
        <title>Thermoanaerosceptrum fracticalcis gen. nov. sp. nov., a Novel Fumarate-Fermenting Microorganism From a Deep Fractured Carbonate Aquifer of the US Great Basin.</title>
        <authorList>
            <person name="Hamilton-Brehm S.D."/>
            <person name="Stewart L.E."/>
            <person name="Zavarin M."/>
            <person name="Caldwell M."/>
            <person name="Lawson P.A."/>
            <person name="Onstott T.C."/>
            <person name="Grzymski J."/>
            <person name="Neveux I."/>
            <person name="Lollar B.S."/>
            <person name="Russell C.E."/>
            <person name="Moser D.P."/>
        </authorList>
    </citation>
    <scope>NUCLEOTIDE SEQUENCE [LARGE SCALE GENOMIC DNA]</scope>
    <source>
        <strain evidence="1 2">DRI-13</strain>
    </source>
</reference>
<dbReference type="KEGG" id="tfr:BR63_01070"/>
<dbReference type="OrthoDB" id="9791723at2"/>
<gene>
    <name evidence="1" type="ORF">BR63_01070</name>
</gene>
<accession>A0A7G6DYY0</accession>
<organism evidence="1 2">
    <name type="scientific">Thermanaerosceptrum fracticalcis</name>
    <dbReference type="NCBI Taxonomy" id="1712410"/>
    <lineage>
        <taxon>Bacteria</taxon>
        <taxon>Bacillati</taxon>
        <taxon>Bacillota</taxon>
        <taxon>Clostridia</taxon>
        <taxon>Eubacteriales</taxon>
        <taxon>Peptococcaceae</taxon>
        <taxon>Thermanaerosceptrum</taxon>
    </lineage>
</organism>
<name>A0A7G6DYY0_THEFR</name>
<dbReference type="Pfam" id="PF01177">
    <property type="entry name" value="Asp_Glu_race"/>
    <property type="match status" value="1"/>
</dbReference>
<dbReference type="Gene3D" id="3.40.50.1860">
    <property type="match status" value="2"/>
</dbReference>
<keyword evidence="2" id="KW-1185">Reference proteome</keyword>
<sequence length="219" mass="23850">MEKYRIGVIRVLTTQDPQILHAHGDLLERYFPQFQIETRCIPDQPYGIYDEVTFQVALPKIIKLALEWAPYLDGLIVSCAGDPGVDELRKLLAIPVVGAGTATAAYSLTLGERVGIIGIEENSPAKYDRILGSRSVGYIRPEGVRNTLDLLTEEGREAVLHACRRLRGQGAEAIALACTGMSTAGIVPFLQKEVAIPVADPVIAEGIMMLGQCVHKRAN</sequence>
<dbReference type="AlphaFoldDB" id="A0A7G6DYY0"/>
<protein>
    <submittedName>
        <fullName evidence="1">Hydantoin racemase</fullName>
    </submittedName>
</protein>
<evidence type="ECO:0000313" key="1">
    <source>
        <dbReference type="EMBL" id="QNB45034.1"/>
    </source>
</evidence>
<evidence type="ECO:0000313" key="2">
    <source>
        <dbReference type="Proteomes" id="UP000515847"/>
    </source>
</evidence>
<dbReference type="GO" id="GO:0047661">
    <property type="term" value="F:amino-acid racemase activity"/>
    <property type="evidence" value="ECO:0007669"/>
    <property type="project" value="InterPro"/>
</dbReference>
<dbReference type="EMBL" id="CP045798">
    <property type="protein sequence ID" value="QNB45034.1"/>
    <property type="molecule type" value="Genomic_DNA"/>
</dbReference>
<dbReference type="RefSeq" id="WP_034422979.1">
    <property type="nucleotide sequence ID" value="NZ_CP045798.1"/>
</dbReference>
<dbReference type="Proteomes" id="UP000515847">
    <property type="component" value="Chromosome"/>
</dbReference>